<keyword evidence="7 10" id="KW-0808">Transferase</keyword>
<dbReference type="Gene3D" id="1.10.150.20">
    <property type="entry name" value="5' to 3' exonuclease, C-terminal subdomain"/>
    <property type="match status" value="1"/>
</dbReference>
<dbReference type="SMART" id="SM00483">
    <property type="entry name" value="POLXc"/>
    <property type="match status" value="1"/>
</dbReference>
<dbReference type="Gene3D" id="3.30.460.10">
    <property type="entry name" value="Beta Polymerase, domain 2"/>
    <property type="match status" value="1"/>
</dbReference>
<gene>
    <name evidence="10" type="ORF">MYAM1_000927</name>
</gene>
<dbReference type="InterPro" id="IPR010996">
    <property type="entry name" value="HHH_MUS81"/>
</dbReference>
<dbReference type="GO" id="GO:0003887">
    <property type="term" value="F:DNA-directed DNA polymerase activity"/>
    <property type="evidence" value="ECO:0007669"/>
    <property type="project" value="UniProtKB-UniRule"/>
</dbReference>
<keyword evidence="2" id="KW-0235">DNA replication</keyword>
<dbReference type="EC" id="2.7.7.7" evidence="7"/>
<evidence type="ECO:0000256" key="4">
    <source>
        <dbReference type="ARBA" id="ARBA00022932"/>
    </source>
</evidence>
<comment type="catalytic activity">
    <reaction evidence="6 7">
        <text>DNA(n) + a 2'-deoxyribonucleoside 5'-triphosphate = DNA(n+1) + diphosphate</text>
        <dbReference type="Rhea" id="RHEA:22508"/>
        <dbReference type="Rhea" id="RHEA-COMP:17339"/>
        <dbReference type="Rhea" id="RHEA-COMP:17340"/>
        <dbReference type="ChEBI" id="CHEBI:33019"/>
        <dbReference type="ChEBI" id="CHEBI:61560"/>
        <dbReference type="ChEBI" id="CHEBI:173112"/>
        <dbReference type="EC" id="2.7.7.7"/>
    </reaction>
</comment>
<name>A0AAJ6CGZ2_9BASI</name>
<keyword evidence="7" id="KW-0539">Nucleus</keyword>
<evidence type="ECO:0000313" key="11">
    <source>
        <dbReference type="Proteomes" id="UP001219567"/>
    </source>
</evidence>
<dbReference type="Gene3D" id="1.10.150.110">
    <property type="entry name" value="DNA polymerase beta, N-terminal domain-like"/>
    <property type="match status" value="1"/>
</dbReference>
<dbReference type="GO" id="GO:0003677">
    <property type="term" value="F:DNA binding"/>
    <property type="evidence" value="ECO:0007669"/>
    <property type="project" value="UniProtKB-UniRule"/>
</dbReference>
<evidence type="ECO:0000256" key="3">
    <source>
        <dbReference type="ARBA" id="ARBA00022763"/>
    </source>
</evidence>
<keyword evidence="11" id="KW-1185">Reference proteome</keyword>
<evidence type="ECO:0000313" key="10">
    <source>
        <dbReference type="EMBL" id="WFC98203.1"/>
    </source>
</evidence>
<dbReference type="InterPro" id="IPR028207">
    <property type="entry name" value="DNA_pol_B_palm_palm"/>
</dbReference>
<comment type="similarity">
    <text evidence="7">Belongs to the DNA polymerase type-X family.</text>
</comment>
<dbReference type="SUPFAM" id="SSF81585">
    <property type="entry name" value="PsbU/PolX domain-like"/>
    <property type="match status" value="1"/>
</dbReference>
<evidence type="ECO:0000256" key="6">
    <source>
        <dbReference type="ARBA" id="ARBA00049244"/>
    </source>
</evidence>
<evidence type="ECO:0000256" key="5">
    <source>
        <dbReference type="ARBA" id="ARBA00023204"/>
    </source>
</evidence>
<keyword evidence="3 7" id="KW-0227">DNA damage</keyword>
<dbReference type="PANTHER" id="PTHR11276">
    <property type="entry name" value="DNA POLYMERASE TYPE-X FAMILY MEMBER"/>
    <property type="match status" value="1"/>
</dbReference>
<dbReference type="AlphaFoldDB" id="A0AAJ6CGZ2"/>
<accession>A0AAJ6CGZ2</accession>
<dbReference type="Pfam" id="PF14716">
    <property type="entry name" value="HHH_8"/>
    <property type="match status" value="1"/>
</dbReference>
<dbReference type="GO" id="GO:0046872">
    <property type="term" value="F:metal ion binding"/>
    <property type="evidence" value="ECO:0007669"/>
    <property type="project" value="UniProtKB-UniRule"/>
</dbReference>
<keyword evidence="1" id="KW-0237">DNA synthesis</keyword>
<feature type="compositionally biased region" description="Polar residues" evidence="8">
    <location>
        <begin position="168"/>
        <end position="183"/>
    </location>
</feature>
<keyword evidence="7 10" id="KW-0548">Nucleotidyltransferase</keyword>
<dbReference type="InterPro" id="IPR027421">
    <property type="entry name" value="DNA_pol_lamdba_lyase_dom_sf"/>
</dbReference>
<dbReference type="PRINTS" id="PR00869">
    <property type="entry name" value="DNAPOLX"/>
</dbReference>
<dbReference type="PANTHER" id="PTHR11276:SF28">
    <property type="entry name" value="DNA POLYMERASE LAMBDA"/>
    <property type="match status" value="1"/>
</dbReference>
<protein>
    <recommendedName>
        <fullName evidence="7">DNA polymerase</fullName>
        <ecNumber evidence="7">2.7.7.7</ecNumber>
    </recommendedName>
</protein>
<organism evidence="10 11">
    <name type="scientific">Malassezia yamatoensis</name>
    <dbReference type="NCBI Taxonomy" id="253288"/>
    <lineage>
        <taxon>Eukaryota</taxon>
        <taxon>Fungi</taxon>
        <taxon>Dikarya</taxon>
        <taxon>Basidiomycota</taxon>
        <taxon>Ustilaginomycotina</taxon>
        <taxon>Malasseziomycetes</taxon>
        <taxon>Malasseziales</taxon>
        <taxon>Malasseziaceae</taxon>
        <taxon>Malassezia</taxon>
    </lineage>
</organism>
<keyword evidence="4 7" id="KW-0239">DNA-directed DNA polymerase</keyword>
<proteinExistence type="inferred from homology"/>
<feature type="region of interest" description="Disordered" evidence="8">
    <location>
        <begin position="151"/>
        <end position="183"/>
    </location>
</feature>
<evidence type="ECO:0000256" key="2">
    <source>
        <dbReference type="ARBA" id="ARBA00022705"/>
    </source>
</evidence>
<dbReference type="InterPro" id="IPR002054">
    <property type="entry name" value="DNA-dir_DNA_pol_X"/>
</dbReference>
<dbReference type="SUPFAM" id="SSF81301">
    <property type="entry name" value="Nucleotidyltransferase"/>
    <property type="match status" value="1"/>
</dbReference>
<reference evidence="10 11" key="1">
    <citation type="submission" date="2023-03" db="EMBL/GenBank/DDBJ databases">
        <title>Mating type loci evolution in Malassezia.</title>
        <authorList>
            <person name="Coelho M.A."/>
        </authorList>
    </citation>
    <scope>NUCLEOTIDE SEQUENCE [LARGE SCALE GENOMIC DNA]</scope>
    <source>
        <strain evidence="10 11">CBS 9725</strain>
    </source>
</reference>
<dbReference type="SUPFAM" id="SSF47802">
    <property type="entry name" value="DNA polymerase beta, N-terminal domain-like"/>
    <property type="match status" value="1"/>
</dbReference>
<evidence type="ECO:0000256" key="8">
    <source>
        <dbReference type="SAM" id="MobiDB-lite"/>
    </source>
</evidence>
<dbReference type="InterPro" id="IPR043519">
    <property type="entry name" value="NT_sf"/>
</dbReference>
<keyword evidence="5 7" id="KW-0234">DNA repair</keyword>
<evidence type="ECO:0000259" key="9">
    <source>
        <dbReference type="SMART" id="SM00483"/>
    </source>
</evidence>
<dbReference type="GO" id="GO:0005634">
    <property type="term" value="C:nucleus"/>
    <property type="evidence" value="ECO:0007669"/>
    <property type="project" value="UniProtKB-SubCell"/>
</dbReference>
<dbReference type="InterPro" id="IPR022312">
    <property type="entry name" value="DNA_pol_X"/>
</dbReference>
<feature type="compositionally biased region" description="Low complexity" evidence="8">
    <location>
        <begin position="153"/>
        <end position="163"/>
    </location>
</feature>
<feature type="domain" description="DNA-directed DNA polymerase X" evidence="9">
    <location>
        <begin position="247"/>
        <end position="564"/>
    </location>
</feature>
<evidence type="ECO:0000256" key="1">
    <source>
        <dbReference type="ARBA" id="ARBA00022634"/>
    </source>
</evidence>
<dbReference type="InterPro" id="IPR002008">
    <property type="entry name" value="DNA_pol_X_beta-like"/>
</dbReference>
<evidence type="ECO:0000256" key="7">
    <source>
        <dbReference type="RuleBase" id="RU366014"/>
    </source>
</evidence>
<dbReference type="PRINTS" id="PR00870">
    <property type="entry name" value="DNAPOLXBETA"/>
</dbReference>
<sequence length="564" mass="63357">MERSVDGLAMRSERVAKRTLSHAIRIYILPQLLSTEDLRSVRERAQALGAIVCGVRENANLFLTGIHARRRIEAHTTQEERREGIGVPLEDYQAYTKDIDSSQLEGKIVTENDKVDQVKRVKLDHQSPHRPDRVVTLDENSYNEANVTELIVSSSSRESSAESIPMDTRSQTLSSSGSPLTSCADSRPIQVLDGSMPKPEDSQLTLWNNDLDGEVADEPDEEMALQNALKWQNVESALYRPTPLSSKHNQPLVDELLLLRQHRRLTNDKYSEMAYMRAAAAVKAVPYALDKADYDDLCTLKGIGQKMAHNIRQFYQDGSIAEANVIRNDAKMKTLLEFTEVYRIGARTAEHAYQNGCRTLEDLTRYQSTSLSTQLGVRDSLSLLPDLQQRIPRIEAENIANEVRVTLADQIMRVLHTFIPNAKGCLAGSYRRGAPTLGDIDLIVTHDPSNDTLSILEALLHLVDLLREAGTVTHTVSIPRRTPNWDASNSVHVAQLVYRSTPESLHRRVDIVYTPKARLGAAVLGWTGSVLYERDLRRHAQAHGYIVRGRYLTHLVLGQRIDPR</sequence>
<comment type="function">
    <text evidence="7">DNA polymerase that functions in several pathways of DNA repair. Involved in base excision repair (BER) responsible for repair of lesions that give rise to abasic (AP) sites in DNA. Also contributes to DNA double-strand break repair by non-homologous end joining and homologous recombination. Has both template-dependent and template-independent (terminal transferase) DNA polymerase activities. Has also a 5'-deoxyribose-5-phosphate lyase (dRP lyase) activity.</text>
</comment>
<dbReference type="Proteomes" id="UP001219567">
    <property type="component" value="Chromosome 1"/>
</dbReference>
<comment type="subcellular location">
    <subcellularLocation>
        <location evidence="7">Nucleus</location>
    </subcellularLocation>
</comment>
<dbReference type="GO" id="GO:0006303">
    <property type="term" value="P:double-strand break repair via nonhomologous end joining"/>
    <property type="evidence" value="ECO:0007669"/>
    <property type="project" value="TreeGrafter"/>
</dbReference>
<dbReference type="Pfam" id="PF14792">
    <property type="entry name" value="DNA_pol_B_palm"/>
    <property type="match status" value="1"/>
</dbReference>
<dbReference type="EMBL" id="CP119943">
    <property type="protein sequence ID" value="WFC98203.1"/>
    <property type="molecule type" value="Genomic_DNA"/>
</dbReference>